<dbReference type="EMBL" id="JAEQMG010000082">
    <property type="protein sequence ID" value="MBK6088724.1"/>
    <property type="molecule type" value="Genomic_DNA"/>
</dbReference>
<accession>A0A935C1D4</accession>
<comment type="caution">
    <text evidence="2">The sequence shown here is derived from an EMBL/GenBank/DDBJ whole genome shotgun (WGS) entry which is preliminary data.</text>
</comment>
<dbReference type="RefSeq" id="WP_201427579.1">
    <property type="nucleotide sequence ID" value="NZ_JAEQMG010000082.1"/>
</dbReference>
<organism evidence="2 3">
    <name type="scientific">Ruminococcus difficilis</name>
    <dbReference type="NCBI Taxonomy" id="2763069"/>
    <lineage>
        <taxon>Bacteria</taxon>
        <taxon>Bacillati</taxon>
        <taxon>Bacillota</taxon>
        <taxon>Clostridia</taxon>
        <taxon>Eubacteriales</taxon>
        <taxon>Oscillospiraceae</taxon>
        <taxon>Ruminococcus</taxon>
    </lineage>
</organism>
<dbReference type="AlphaFoldDB" id="A0A935C1D4"/>
<evidence type="ECO:0000313" key="2">
    <source>
        <dbReference type="EMBL" id="MBK6088724.1"/>
    </source>
</evidence>
<proteinExistence type="predicted"/>
<gene>
    <name evidence="2" type="ORF">JKK62_08695</name>
</gene>
<evidence type="ECO:0000256" key="1">
    <source>
        <dbReference type="SAM" id="SignalP"/>
    </source>
</evidence>
<dbReference type="Proteomes" id="UP000633365">
    <property type="component" value="Unassembled WGS sequence"/>
</dbReference>
<feature type="signal peptide" evidence="1">
    <location>
        <begin position="1"/>
        <end position="19"/>
    </location>
</feature>
<sequence>MKKTIAILAACVLAASVFAGCGGNNNSSSAAESTTAAAEEATTVAAAETENDGISGEWVTSAFVDAEGTEYSVADYAALNGVEASTLEITYAFDGNGKATCTGLGTTVEGTYTVDGTTVKTAFEGSSPEFTYSAENETLSVTDAATGVTTVMAKNA</sequence>
<feature type="chain" id="PRO_5039642466" description="Lipocalin-like domain-containing protein" evidence="1">
    <location>
        <begin position="20"/>
        <end position="156"/>
    </location>
</feature>
<protein>
    <recommendedName>
        <fullName evidence="4">Lipocalin-like domain-containing protein</fullName>
    </recommendedName>
</protein>
<evidence type="ECO:0000313" key="3">
    <source>
        <dbReference type="Proteomes" id="UP000633365"/>
    </source>
</evidence>
<keyword evidence="1" id="KW-0732">Signal</keyword>
<name>A0A935C1D4_9FIRM</name>
<evidence type="ECO:0008006" key="4">
    <source>
        <dbReference type="Google" id="ProtNLM"/>
    </source>
</evidence>
<dbReference type="PROSITE" id="PS51257">
    <property type="entry name" value="PROKAR_LIPOPROTEIN"/>
    <property type="match status" value="1"/>
</dbReference>
<keyword evidence="3" id="KW-1185">Reference proteome</keyword>
<reference evidence="2" key="1">
    <citation type="submission" date="2021-01" db="EMBL/GenBank/DDBJ databases">
        <title>Genome public.</title>
        <authorList>
            <person name="Liu C."/>
            <person name="Sun Q."/>
        </authorList>
    </citation>
    <scope>NUCLEOTIDE SEQUENCE</scope>
    <source>
        <strain evidence="2">M6</strain>
    </source>
</reference>